<dbReference type="OrthoDB" id="5912413at2759"/>
<keyword evidence="6 7" id="KW-0472">Membrane</keyword>
<dbReference type="PANTHER" id="PTHR11523:SF28">
    <property type="entry name" value="NA_K-ATPASE BETA SUBUNIT ISOFORM 4-RELATED"/>
    <property type="match status" value="1"/>
</dbReference>
<gene>
    <name evidence="8" type="primary">nkb-3</name>
    <name evidence="8" type="ORF">Tcan_08686</name>
</gene>
<keyword evidence="5 7" id="KW-1133">Transmembrane helix</keyword>
<dbReference type="Gene3D" id="2.60.40.1660">
    <property type="entry name" value="Na, k-atpase alpha subunit"/>
    <property type="match status" value="1"/>
</dbReference>
<accession>A0A0B2VN04</accession>
<dbReference type="GO" id="GO:0036376">
    <property type="term" value="P:sodium ion export across plasma membrane"/>
    <property type="evidence" value="ECO:0007669"/>
    <property type="project" value="TreeGrafter"/>
</dbReference>
<dbReference type="AlphaFoldDB" id="A0A0B2VN04"/>
<evidence type="ECO:0000256" key="4">
    <source>
        <dbReference type="ARBA" id="ARBA00022968"/>
    </source>
</evidence>
<comment type="caution">
    <text evidence="8">The sequence shown here is derived from an EMBL/GenBank/DDBJ whole genome shotgun (WGS) entry which is preliminary data.</text>
</comment>
<dbReference type="InterPro" id="IPR038702">
    <property type="entry name" value="Na/K_ATPase_sub_beta_sf"/>
</dbReference>
<dbReference type="PANTHER" id="PTHR11523">
    <property type="entry name" value="SODIUM/POTASSIUM-DEPENDENT ATPASE BETA SUBUNIT"/>
    <property type="match status" value="1"/>
</dbReference>
<comment type="subcellular location">
    <subcellularLocation>
        <location evidence="1">Membrane</location>
        <topology evidence="1">Single-pass type II membrane protein</topology>
    </subcellularLocation>
</comment>
<feature type="transmembrane region" description="Helical" evidence="7">
    <location>
        <begin position="68"/>
        <end position="90"/>
    </location>
</feature>
<keyword evidence="4" id="KW-0735">Signal-anchor</keyword>
<reference evidence="8 9" key="1">
    <citation type="submission" date="2014-11" db="EMBL/GenBank/DDBJ databases">
        <title>Genetic blueprint of the zoonotic pathogen Toxocara canis.</title>
        <authorList>
            <person name="Zhu X.-Q."/>
            <person name="Korhonen P.K."/>
            <person name="Cai H."/>
            <person name="Young N.D."/>
            <person name="Nejsum P."/>
            <person name="von Samson-Himmelstjerna G."/>
            <person name="Boag P.R."/>
            <person name="Tan P."/>
            <person name="Li Q."/>
            <person name="Min J."/>
            <person name="Yang Y."/>
            <person name="Wang X."/>
            <person name="Fang X."/>
            <person name="Hall R.S."/>
            <person name="Hofmann A."/>
            <person name="Sternberg P.W."/>
            <person name="Jex A.R."/>
            <person name="Gasser R.B."/>
        </authorList>
    </citation>
    <scope>NUCLEOTIDE SEQUENCE [LARGE SCALE GENOMIC DNA]</scope>
    <source>
        <strain evidence="8">PN_DK_2014</strain>
    </source>
</reference>
<dbReference type="GO" id="GO:0030007">
    <property type="term" value="P:intracellular potassium ion homeostasis"/>
    <property type="evidence" value="ECO:0007669"/>
    <property type="project" value="TreeGrafter"/>
</dbReference>
<dbReference type="Pfam" id="PF00287">
    <property type="entry name" value="Na_K-ATPase"/>
    <property type="match status" value="1"/>
</dbReference>
<evidence type="ECO:0000256" key="6">
    <source>
        <dbReference type="ARBA" id="ARBA00023136"/>
    </source>
</evidence>
<dbReference type="GO" id="GO:0005890">
    <property type="term" value="C:sodium:potassium-exchanging ATPase complex"/>
    <property type="evidence" value="ECO:0007669"/>
    <property type="project" value="InterPro"/>
</dbReference>
<dbReference type="PROSITE" id="PS00390">
    <property type="entry name" value="ATPASE_NA_K_BETA_1"/>
    <property type="match status" value="1"/>
</dbReference>
<evidence type="ECO:0000256" key="1">
    <source>
        <dbReference type="ARBA" id="ARBA00004606"/>
    </source>
</evidence>
<dbReference type="OMA" id="NRNSGEF"/>
<dbReference type="InterPro" id="IPR000402">
    <property type="entry name" value="Na/K_ATPase_sub_beta"/>
</dbReference>
<dbReference type="GO" id="GO:1990573">
    <property type="term" value="P:potassium ion import across plasma membrane"/>
    <property type="evidence" value="ECO:0007669"/>
    <property type="project" value="TreeGrafter"/>
</dbReference>
<evidence type="ECO:0000256" key="7">
    <source>
        <dbReference type="SAM" id="Phobius"/>
    </source>
</evidence>
<protein>
    <submittedName>
        <fullName evidence="8">Putative sodium/potassium-transporting ATPase subunit beta-3</fullName>
    </submittedName>
</protein>
<keyword evidence="9" id="KW-1185">Reference proteome</keyword>
<comment type="similarity">
    <text evidence="2">Belongs to the X(+)/potassium ATPases subunit beta family.</text>
</comment>
<dbReference type="GO" id="GO:0001671">
    <property type="term" value="F:ATPase activator activity"/>
    <property type="evidence" value="ECO:0007669"/>
    <property type="project" value="TreeGrafter"/>
</dbReference>
<dbReference type="Proteomes" id="UP000031036">
    <property type="component" value="Unassembled WGS sequence"/>
</dbReference>
<keyword evidence="3 7" id="KW-0812">Transmembrane</keyword>
<proteinExistence type="inferred from homology"/>
<organism evidence="8 9">
    <name type="scientific">Toxocara canis</name>
    <name type="common">Canine roundworm</name>
    <dbReference type="NCBI Taxonomy" id="6265"/>
    <lineage>
        <taxon>Eukaryota</taxon>
        <taxon>Metazoa</taxon>
        <taxon>Ecdysozoa</taxon>
        <taxon>Nematoda</taxon>
        <taxon>Chromadorea</taxon>
        <taxon>Rhabditida</taxon>
        <taxon>Spirurina</taxon>
        <taxon>Ascaridomorpha</taxon>
        <taxon>Ascaridoidea</taxon>
        <taxon>Toxocaridae</taxon>
        <taxon>Toxocara</taxon>
    </lineage>
</organism>
<evidence type="ECO:0000256" key="2">
    <source>
        <dbReference type="ARBA" id="ARBA00005876"/>
    </source>
</evidence>
<evidence type="ECO:0000313" key="8">
    <source>
        <dbReference type="EMBL" id="KHN82807.1"/>
    </source>
</evidence>
<evidence type="ECO:0000256" key="5">
    <source>
        <dbReference type="ARBA" id="ARBA00022989"/>
    </source>
</evidence>
<dbReference type="GO" id="GO:0006883">
    <property type="term" value="P:intracellular sodium ion homeostasis"/>
    <property type="evidence" value="ECO:0007669"/>
    <property type="project" value="TreeGrafter"/>
</dbReference>
<evidence type="ECO:0000313" key="9">
    <source>
        <dbReference type="Proteomes" id="UP000031036"/>
    </source>
</evidence>
<dbReference type="STRING" id="6265.A0A0B2VN04"/>
<dbReference type="EMBL" id="JPKZ01001305">
    <property type="protein sequence ID" value="KHN82807.1"/>
    <property type="molecule type" value="Genomic_DNA"/>
</dbReference>
<name>A0A0B2VN04_TOXCA</name>
<sequence length="349" mass="38991">MWTKRKTLPITTVAVSDSSRSCGYPKTLMNGRGKANGTVEHESFGQFLFNKDKGTCLGRTAKSWVQILGFYAVFYSLLAAFWIGCLAIFLRTLDDKVPRYYGKGTIIGLNPGVGYQPWLLDDPDSTLIRFNVKDKSSYAKYVNTLDEYLLKYKNITATRICTGSQSNADLVKDGSAKAVGSDGSEDHLAESCRFELRPFEMAGCGAADDYGFREGKPCVVLSLNRLIGWKPIDYAKDSVPEAIRERYKPNFVTLYCDGTSDPDKEHLGHVSYIPEAGIDGKYYPYAVMPNYHQPIAMVRFDNPPRNKLVLVECRAYAQNIEHDITAKLGLVNFELLVEDIDSGTTVESR</sequence>
<evidence type="ECO:0000256" key="3">
    <source>
        <dbReference type="ARBA" id="ARBA00022692"/>
    </source>
</evidence>